<name>A0A915JE12_ROMCU</name>
<sequence>MPGKNFPGVFELFIEGRRDPNRIQRHPFVRRKCAHEIYDHDAMCAPKILFPTDQCSEKWYLTALQ</sequence>
<dbReference type="AlphaFoldDB" id="A0A915JE12"/>
<keyword evidence="1" id="KW-1185">Reference proteome</keyword>
<dbReference type="Proteomes" id="UP000887565">
    <property type="component" value="Unplaced"/>
</dbReference>
<dbReference type="WBParaSite" id="nRc.2.0.1.t24412-RA">
    <property type="protein sequence ID" value="nRc.2.0.1.t24412-RA"/>
    <property type="gene ID" value="nRc.2.0.1.g24412"/>
</dbReference>
<organism evidence="1 2">
    <name type="scientific">Romanomermis culicivorax</name>
    <name type="common">Nematode worm</name>
    <dbReference type="NCBI Taxonomy" id="13658"/>
    <lineage>
        <taxon>Eukaryota</taxon>
        <taxon>Metazoa</taxon>
        <taxon>Ecdysozoa</taxon>
        <taxon>Nematoda</taxon>
        <taxon>Enoplea</taxon>
        <taxon>Dorylaimia</taxon>
        <taxon>Mermithida</taxon>
        <taxon>Mermithoidea</taxon>
        <taxon>Mermithidae</taxon>
        <taxon>Romanomermis</taxon>
    </lineage>
</organism>
<evidence type="ECO:0000313" key="2">
    <source>
        <dbReference type="WBParaSite" id="nRc.2.0.1.t24412-RA"/>
    </source>
</evidence>
<protein>
    <submittedName>
        <fullName evidence="2">Uncharacterized protein</fullName>
    </submittedName>
</protein>
<proteinExistence type="predicted"/>
<reference evidence="2" key="1">
    <citation type="submission" date="2022-11" db="UniProtKB">
        <authorList>
            <consortium name="WormBaseParasite"/>
        </authorList>
    </citation>
    <scope>IDENTIFICATION</scope>
</reference>
<evidence type="ECO:0000313" key="1">
    <source>
        <dbReference type="Proteomes" id="UP000887565"/>
    </source>
</evidence>
<accession>A0A915JE12</accession>